<name>A0A9D3PRQ4_MEGAT</name>
<dbReference type="InterPro" id="IPR008983">
    <property type="entry name" value="Tumour_necrosis_fac-like_dom"/>
</dbReference>
<evidence type="ECO:0000256" key="2">
    <source>
        <dbReference type="ARBA" id="ARBA00008670"/>
    </source>
</evidence>
<dbReference type="PANTHER" id="PTHR11471">
    <property type="entry name" value="TUMOR NECROSIS FACTOR FAMILY MEMBER"/>
    <property type="match status" value="1"/>
</dbReference>
<sequence>MINTFHTSLPPPPVPPRQGLHPRPGIRVTPLLWFLSVIMILQMVVTFGGFVYLFRKSSMLQTELQGREYDDLIVLKRLQECDVSSDYNTLLDCGKLLSKYRSIISKVSQAEGKAGFLSAGMPFYGSGAVAHMTVERPSGSSASQTLKWNRDHSLLMKVEYLTSPGALKIVVPGDYYVYSQVTFTKVHPKIPLVQTIMRKSADKEDLLLKAFCSMRDEEAHTSFQGGVFRLEKEEQLSLNVTDMKLINFDVTATAFGLFRL</sequence>
<dbReference type="Proteomes" id="UP001046870">
    <property type="component" value="Chromosome 14"/>
</dbReference>
<keyword evidence="4 6" id="KW-0472">Membrane</keyword>
<dbReference type="GO" id="GO:0006955">
    <property type="term" value="P:immune response"/>
    <property type="evidence" value="ECO:0007669"/>
    <property type="project" value="InterPro"/>
</dbReference>
<dbReference type="GO" id="GO:0005164">
    <property type="term" value="F:tumor necrosis factor receptor binding"/>
    <property type="evidence" value="ECO:0007669"/>
    <property type="project" value="InterPro"/>
</dbReference>
<evidence type="ECO:0000259" key="7">
    <source>
        <dbReference type="PROSITE" id="PS50049"/>
    </source>
</evidence>
<evidence type="ECO:0000256" key="6">
    <source>
        <dbReference type="SAM" id="Phobius"/>
    </source>
</evidence>
<keyword evidence="6" id="KW-1133">Transmembrane helix</keyword>
<dbReference type="Gene3D" id="2.60.120.40">
    <property type="match status" value="1"/>
</dbReference>
<organism evidence="8 9">
    <name type="scientific">Megalops atlanticus</name>
    <name type="common">Tarpon</name>
    <name type="synonym">Clupea gigantea</name>
    <dbReference type="NCBI Taxonomy" id="7932"/>
    <lineage>
        <taxon>Eukaryota</taxon>
        <taxon>Metazoa</taxon>
        <taxon>Chordata</taxon>
        <taxon>Craniata</taxon>
        <taxon>Vertebrata</taxon>
        <taxon>Euteleostomi</taxon>
        <taxon>Actinopterygii</taxon>
        <taxon>Neopterygii</taxon>
        <taxon>Teleostei</taxon>
        <taxon>Elopiformes</taxon>
        <taxon>Megalopidae</taxon>
        <taxon>Megalops</taxon>
    </lineage>
</organism>
<evidence type="ECO:0000256" key="5">
    <source>
        <dbReference type="SAM" id="MobiDB-lite"/>
    </source>
</evidence>
<evidence type="ECO:0000256" key="3">
    <source>
        <dbReference type="ARBA" id="ARBA00022514"/>
    </source>
</evidence>
<keyword evidence="3" id="KW-0202">Cytokine</keyword>
<dbReference type="InterPro" id="IPR006052">
    <property type="entry name" value="TNF_dom"/>
</dbReference>
<dbReference type="PROSITE" id="PS50049">
    <property type="entry name" value="THD_2"/>
    <property type="match status" value="1"/>
</dbReference>
<dbReference type="GO" id="GO:0016020">
    <property type="term" value="C:membrane"/>
    <property type="evidence" value="ECO:0007669"/>
    <property type="project" value="UniProtKB-SubCell"/>
</dbReference>
<feature type="domain" description="THD" evidence="7">
    <location>
        <begin position="128"/>
        <end position="260"/>
    </location>
</feature>
<comment type="subcellular location">
    <subcellularLocation>
        <location evidence="1">Membrane</location>
    </subcellularLocation>
</comment>
<evidence type="ECO:0000256" key="1">
    <source>
        <dbReference type="ARBA" id="ARBA00004370"/>
    </source>
</evidence>
<comment type="caution">
    <text evidence="8">The sequence shown here is derived from an EMBL/GenBank/DDBJ whole genome shotgun (WGS) entry which is preliminary data.</text>
</comment>
<evidence type="ECO:0000313" key="9">
    <source>
        <dbReference type="Proteomes" id="UP001046870"/>
    </source>
</evidence>
<protein>
    <recommendedName>
        <fullName evidence="7">THD domain-containing protein</fullName>
    </recommendedName>
</protein>
<evidence type="ECO:0000256" key="4">
    <source>
        <dbReference type="ARBA" id="ARBA00023136"/>
    </source>
</evidence>
<dbReference type="PANTHER" id="PTHR11471:SF57">
    <property type="entry name" value="CD154"/>
    <property type="match status" value="1"/>
</dbReference>
<keyword evidence="9" id="KW-1185">Reference proteome</keyword>
<keyword evidence="6" id="KW-0812">Transmembrane</keyword>
<gene>
    <name evidence="8" type="ORF">MATL_G00172710</name>
</gene>
<accession>A0A9D3PRQ4</accession>
<proteinExistence type="inferred from homology"/>
<evidence type="ECO:0000313" key="8">
    <source>
        <dbReference type="EMBL" id="KAG7465112.1"/>
    </source>
</evidence>
<dbReference type="SUPFAM" id="SSF49842">
    <property type="entry name" value="TNF-like"/>
    <property type="match status" value="1"/>
</dbReference>
<dbReference type="AlphaFoldDB" id="A0A9D3PRQ4"/>
<dbReference type="Pfam" id="PF00229">
    <property type="entry name" value="TNF"/>
    <property type="match status" value="1"/>
</dbReference>
<dbReference type="GO" id="GO:0005125">
    <property type="term" value="F:cytokine activity"/>
    <property type="evidence" value="ECO:0007669"/>
    <property type="project" value="UniProtKB-KW"/>
</dbReference>
<dbReference type="OrthoDB" id="8667946at2759"/>
<reference evidence="8" key="1">
    <citation type="submission" date="2021-01" db="EMBL/GenBank/DDBJ databases">
        <authorList>
            <person name="Zahm M."/>
            <person name="Roques C."/>
            <person name="Cabau C."/>
            <person name="Klopp C."/>
            <person name="Donnadieu C."/>
            <person name="Jouanno E."/>
            <person name="Lampietro C."/>
            <person name="Louis A."/>
            <person name="Herpin A."/>
            <person name="Echchiki A."/>
            <person name="Berthelot C."/>
            <person name="Parey E."/>
            <person name="Roest-Crollius H."/>
            <person name="Braasch I."/>
            <person name="Postlethwait J."/>
            <person name="Bobe J."/>
            <person name="Montfort J."/>
            <person name="Bouchez O."/>
            <person name="Begum T."/>
            <person name="Mejri S."/>
            <person name="Adams A."/>
            <person name="Chen W.-J."/>
            <person name="Guiguen Y."/>
        </authorList>
    </citation>
    <scope>NUCLEOTIDE SEQUENCE</scope>
    <source>
        <strain evidence="8">YG-15Mar2019-1</strain>
        <tissue evidence="8">Brain</tissue>
    </source>
</reference>
<dbReference type="SMART" id="SM00207">
    <property type="entry name" value="TNF"/>
    <property type="match status" value="1"/>
</dbReference>
<feature type="region of interest" description="Disordered" evidence="5">
    <location>
        <begin position="1"/>
        <end position="21"/>
    </location>
</feature>
<comment type="similarity">
    <text evidence="2">Belongs to the tumor necrosis factor family.</text>
</comment>
<dbReference type="EMBL" id="JAFDVH010000014">
    <property type="protein sequence ID" value="KAG7465112.1"/>
    <property type="molecule type" value="Genomic_DNA"/>
</dbReference>
<feature type="transmembrane region" description="Helical" evidence="6">
    <location>
        <begin position="31"/>
        <end position="54"/>
    </location>
</feature>
<dbReference type="GO" id="GO:0005615">
    <property type="term" value="C:extracellular space"/>
    <property type="evidence" value="ECO:0007669"/>
    <property type="project" value="UniProtKB-KW"/>
</dbReference>